<gene>
    <name evidence="3" type="ORF">EDB81DRAFT_465380</name>
</gene>
<dbReference type="PANTHER" id="PTHR31836">
    <property type="match status" value="1"/>
</dbReference>
<dbReference type="SUPFAM" id="SSF50685">
    <property type="entry name" value="Barwin-like endoglucanases"/>
    <property type="match status" value="1"/>
</dbReference>
<dbReference type="OrthoDB" id="623670at2759"/>
<feature type="signal peptide" evidence="2">
    <location>
        <begin position="1"/>
        <end position="17"/>
    </location>
</feature>
<dbReference type="EMBL" id="JAGMUV010000007">
    <property type="protein sequence ID" value="KAH7148527.1"/>
    <property type="molecule type" value="Genomic_DNA"/>
</dbReference>
<reference evidence="3" key="1">
    <citation type="journal article" date="2021" name="Nat. Commun.">
        <title>Genetic determinants of endophytism in the Arabidopsis root mycobiome.</title>
        <authorList>
            <person name="Mesny F."/>
            <person name="Miyauchi S."/>
            <person name="Thiergart T."/>
            <person name="Pickel B."/>
            <person name="Atanasova L."/>
            <person name="Karlsson M."/>
            <person name="Huettel B."/>
            <person name="Barry K.W."/>
            <person name="Haridas S."/>
            <person name="Chen C."/>
            <person name="Bauer D."/>
            <person name="Andreopoulos W."/>
            <person name="Pangilinan J."/>
            <person name="LaButti K."/>
            <person name="Riley R."/>
            <person name="Lipzen A."/>
            <person name="Clum A."/>
            <person name="Drula E."/>
            <person name="Henrissat B."/>
            <person name="Kohler A."/>
            <person name="Grigoriev I.V."/>
            <person name="Martin F.M."/>
            <person name="Hacquard S."/>
        </authorList>
    </citation>
    <scope>NUCLEOTIDE SEQUENCE</scope>
    <source>
        <strain evidence="3">MPI-CAGE-AT-0147</strain>
    </source>
</reference>
<evidence type="ECO:0000313" key="4">
    <source>
        <dbReference type="Proteomes" id="UP000738349"/>
    </source>
</evidence>
<keyword evidence="1 2" id="KW-0732">Signal</keyword>
<evidence type="ECO:0000256" key="2">
    <source>
        <dbReference type="SAM" id="SignalP"/>
    </source>
</evidence>
<accession>A0A9P9EY05</accession>
<comment type="caution">
    <text evidence="3">The sequence shown here is derived from an EMBL/GenBank/DDBJ whole genome shotgun (WGS) entry which is preliminary data.</text>
</comment>
<protein>
    <submittedName>
        <fullName evidence="3">RlpA-like double-psi beta-barrel-protein domain-containing protein-containing protein</fullName>
    </submittedName>
</protein>
<sequence>MKSFAVASAFLVAAAAAQPHGNHHHRRHHEQHHDKREMVTEIEWVTETAYVTKLVDSTTTVWVTPGQEQPTTTSTTEQANFIETSASPIQKKISTTEEYVAPEPTTTSVYVPPTTSSTLSTSTTSTSEVYVPPVESSTSVYVAPEPTTTSVYVAPEPTTTSEVYVPPTTTAEAVVATTSAVTEESSSGSGTTYSGEITYYDLGMGACGWDDSGKGSTDNIVAISHLVMGTQSNGNPMCGKTITIKSNGKTTTATVRDKCMGCAYDDIDVSDKVFNFLWGGPDKGRGPVEWWFN</sequence>
<proteinExistence type="predicted"/>
<name>A0A9P9EY05_9HYPO</name>
<dbReference type="AlphaFoldDB" id="A0A9P9EY05"/>
<dbReference type="CDD" id="cd22191">
    <property type="entry name" value="DPBB_RlpA_EXP_N-like"/>
    <property type="match status" value="1"/>
</dbReference>
<dbReference type="PANTHER" id="PTHR31836:SF28">
    <property type="entry name" value="SRCR DOMAIN-CONTAINING PROTEIN-RELATED"/>
    <property type="match status" value="1"/>
</dbReference>
<evidence type="ECO:0000313" key="3">
    <source>
        <dbReference type="EMBL" id="KAH7148527.1"/>
    </source>
</evidence>
<evidence type="ECO:0000256" key="1">
    <source>
        <dbReference type="ARBA" id="ARBA00022729"/>
    </source>
</evidence>
<organism evidence="3 4">
    <name type="scientific">Dactylonectria macrodidyma</name>
    <dbReference type="NCBI Taxonomy" id="307937"/>
    <lineage>
        <taxon>Eukaryota</taxon>
        <taxon>Fungi</taxon>
        <taxon>Dikarya</taxon>
        <taxon>Ascomycota</taxon>
        <taxon>Pezizomycotina</taxon>
        <taxon>Sordariomycetes</taxon>
        <taxon>Hypocreomycetidae</taxon>
        <taxon>Hypocreales</taxon>
        <taxon>Nectriaceae</taxon>
        <taxon>Dactylonectria</taxon>
    </lineage>
</organism>
<dbReference type="Proteomes" id="UP000738349">
    <property type="component" value="Unassembled WGS sequence"/>
</dbReference>
<dbReference type="InterPro" id="IPR051477">
    <property type="entry name" value="Expansin_CellWall"/>
</dbReference>
<dbReference type="Gene3D" id="2.40.40.10">
    <property type="entry name" value="RlpA-like domain"/>
    <property type="match status" value="1"/>
</dbReference>
<keyword evidence="4" id="KW-1185">Reference proteome</keyword>
<feature type="chain" id="PRO_5040284042" evidence="2">
    <location>
        <begin position="18"/>
        <end position="293"/>
    </location>
</feature>
<dbReference type="InterPro" id="IPR036908">
    <property type="entry name" value="RlpA-like_sf"/>
</dbReference>